<comment type="caution">
    <text evidence="3">The sequence shown here is derived from an EMBL/GenBank/DDBJ whole genome shotgun (WGS) entry which is preliminary data.</text>
</comment>
<proteinExistence type="predicted"/>
<keyword evidence="3" id="KW-0808">Transferase</keyword>
<reference evidence="4" key="1">
    <citation type="journal article" date="2019" name="Int. J. Syst. Evol. Microbiol.">
        <title>The Global Catalogue of Microorganisms (GCM) 10K type strain sequencing project: providing services to taxonomists for standard genome sequencing and annotation.</title>
        <authorList>
            <consortium name="The Broad Institute Genomics Platform"/>
            <consortium name="The Broad Institute Genome Sequencing Center for Infectious Disease"/>
            <person name="Wu L."/>
            <person name="Ma J."/>
        </authorList>
    </citation>
    <scope>NUCLEOTIDE SEQUENCE [LARGE SCALE GENOMIC DNA]</scope>
    <source>
        <strain evidence="4">KACC 12602</strain>
    </source>
</reference>
<dbReference type="SUPFAM" id="SSF55874">
    <property type="entry name" value="ATPase domain of HSP90 chaperone/DNA topoisomerase II/histidine kinase"/>
    <property type="match status" value="1"/>
</dbReference>
<organism evidence="3 4">
    <name type="scientific">Adhaeribacter terreus</name>
    <dbReference type="NCBI Taxonomy" id="529703"/>
    <lineage>
        <taxon>Bacteria</taxon>
        <taxon>Pseudomonadati</taxon>
        <taxon>Bacteroidota</taxon>
        <taxon>Cytophagia</taxon>
        <taxon>Cytophagales</taxon>
        <taxon>Hymenobacteraceae</taxon>
        <taxon>Adhaeribacter</taxon>
    </lineage>
</organism>
<keyword evidence="1" id="KW-1133">Transmembrane helix</keyword>
<feature type="domain" description="Signal transduction histidine kinase internal region" evidence="2">
    <location>
        <begin position="156"/>
        <end position="235"/>
    </location>
</feature>
<dbReference type="PANTHER" id="PTHR34220">
    <property type="entry name" value="SENSOR HISTIDINE KINASE YPDA"/>
    <property type="match status" value="1"/>
</dbReference>
<dbReference type="InterPro" id="IPR036890">
    <property type="entry name" value="HATPase_C_sf"/>
</dbReference>
<evidence type="ECO:0000313" key="3">
    <source>
        <dbReference type="EMBL" id="MFC5271543.1"/>
    </source>
</evidence>
<evidence type="ECO:0000256" key="1">
    <source>
        <dbReference type="SAM" id="Phobius"/>
    </source>
</evidence>
<dbReference type="InterPro" id="IPR050640">
    <property type="entry name" value="Bact_2-comp_sensor_kinase"/>
</dbReference>
<protein>
    <submittedName>
        <fullName evidence="3">Sensor histidine kinase</fullName>
        <ecNumber evidence="3">2.7.13.3</ecNumber>
    </submittedName>
</protein>
<sequence>MTSSPLATARYRAIFFGCWLALALLLAATLSWFGLPLELAFSDSFISSGLLAAACWLISGNLEYYRPQQARYLYIGIWCFLLALIWTTSLYYLLPVLLETDPRYETFLLASLPVRFSTGLLLLGWMAMISVIWYNQQEQQASLRRKSETEKLAREAELFKLRLQLQPHFLFNSLNSINALIGFKPQEARKMVQQLSEFLRSTLRKDDSQPVLLAEELHLLELYLEIEKMRFGHRLQTEISADETSKNLKLPPLLLQPLVENAIKFGLYDTTGQVCINVKAQAKENNLEISITNPYDPQTATKRTGTGFGLTGVQRRLYLLFARQDLLQTRAENQLFTATLKIPQTL</sequence>
<keyword evidence="1" id="KW-0472">Membrane</keyword>
<feature type="transmembrane region" description="Helical" evidence="1">
    <location>
        <begin position="72"/>
        <end position="94"/>
    </location>
</feature>
<dbReference type="Gene3D" id="3.30.565.10">
    <property type="entry name" value="Histidine kinase-like ATPase, C-terminal domain"/>
    <property type="match status" value="1"/>
</dbReference>
<dbReference type="RefSeq" id="WP_378017901.1">
    <property type="nucleotide sequence ID" value="NZ_JBHSKT010000007.1"/>
</dbReference>
<keyword evidence="3" id="KW-0418">Kinase</keyword>
<keyword evidence="1" id="KW-0812">Transmembrane</keyword>
<evidence type="ECO:0000259" key="2">
    <source>
        <dbReference type="Pfam" id="PF06580"/>
    </source>
</evidence>
<evidence type="ECO:0000313" key="4">
    <source>
        <dbReference type="Proteomes" id="UP001596161"/>
    </source>
</evidence>
<feature type="transmembrane region" description="Helical" evidence="1">
    <location>
        <begin position="12"/>
        <end position="33"/>
    </location>
</feature>
<name>A0ABW0EE38_9BACT</name>
<dbReference type="InterPro" id="IPR010559">
    <property type="entry name" value="Sig_transdc_His_kin_internal"/>
</dbReference>
<dbReference type="GO" id="GO:0004673">
    <property type="term" value="F:protein histidine kinase activity"/>
    <property type="evidence" value="ECO:0007669"/>
    <property type="project" value="UniProtKB-EC"/>
</dbReference>
<dbReference type="EC" id="2.7.13.3" evidence="3"/>
<dbReference type="EMBL" id="JBHSKT010000007">
    <property type="protein sequence ID" value="MFC5271543.1"/>
    <property type="molecule type" value="Genomic_DNA"/>
</dbReference>
<accession>A0ABW0EE38</accession>
<feature type="transmembrane region" description="Helical" evidence="1">
    <location>
        <begin position="114"/>
        <end position="135"/>
    </location>
</feature>
<keyword evidence="4" id="KW-1185">Reference proteome</keyword>
<feature type="transmembrane region" description="Helical" evidence="1">
    <location>
        <begin position="45"/>
        <end position="65"/>
    </location>
</feature>
<dbReference type="Pfam" id="PF06580">
    <property type="entry name" value="His_kinase"/>
    <property type="match status" value="1"/>
</dbReference>
<dbReference type="PANTHER" id="PTHR34220:SF7">
    <property type="entry name" value="SENSOR HISTIDINE KINASE YPDA"/>
    <property type="match status" value="1"/>
</dbReference>
<dbReference type="Proteomes" id="UP001596161">
    <property type="component" value="Unassembled WGS sequence"/>
</dbReference>
<gene>
    <name evidence="3" type="ORF">ACFPIB_13035</name>
</gene>